<sequence length="292" mass="33335">MDLEEKTTENIINTPAGNIKPTVLDYDDIVELVPKAAGHKRLVNRLLHWLSVDKVNDVHQRYCSDPGPEFSRNLLKDFDITLRVDNEEILRRFTQGPYITVSNHPFGALDGISLIALVTKIRPQFKVMVNMVLNHIGAMRSNFIAVDALQSDDPAKKRVSMNGIREAIKHVRSGQPIGFFPAGAVSKWNSRLQLEDRQWQPTVIRIIRQLKVPVIPVYFHGSNSLWFNILGIISWQLRTLRLPAEVWRKCHSTIHISIGEPVSPEKIASFGDDDKALGEYLKKTTYELRKRK</sequence>
<evidence type="ECO:0000313" key="1">
    <source>
        <dbReference type="EMBL" id="THG42681.1"/>
    </source>
</evidence>
<evidence type="ECO:0000313" key="2">
    <source>
        <dbReference type="Proteomes" id="UP000305401"/>
    </source>
</evidence>
<keyword evidence="2" id="KW-1185">Reference proteome</keyword>
<dbReference type="Proteomes" id="UP000305401">
    <property type="component" value="Unassembled WGS sequence"/>
</dbReference>
<gene>
    <name evidence="1" type="ORF">E5990_10585</name>
</gene>
<reference evidence="1" key="1">
    <citation type="submission" date="2019-04" db="EMBL/GenBank/DDBJ databases">
        <title>Microbes associate with the intestines of laboratory mice.</title>
        <authorList>
            <person name="Navarre W."/>
            <person name="Wong E."/>
            <person name="Huang K.C."/>
            <person name="Tropini C."/>
            <person name="Ng K."/>
            <person name="Yu B."/>
        </authorList>
    </citation>
    <scope>NUCLEOTIDE SEQUENCE</scope>
    <source>
        <strain evidence="1">NM86_A22</strain>
    </source>
</reference>
<dbReference type="EMBL" id="SSTG01000203">
    <property type="protein sequence ID" value="THG42681.1"/>
    <property type="molecule type" value="Genomic_DNA"/>
</dbReference>
<organism evidence="1 2">
    <name type="scientific">Muribaculum caecicola</name>
    <dbReference type="NCBI Taxonomy" id="3038144"/>
    <lineage>
        <taxon>Bacteria</taxon>
        <taxon>Pseudomonadati</taxon>
        <taxon>Bacteroidota</taxon>
        <taxon>Bacteroidia</taxon>
        <taxon>Bacteroidales</taxon>
        <taxon>Muribaculaceae</taxon>
        <taxon>Muribaculum</taxon>
    </lineage>
</organism>
<accession>A0AC61S2T6</accession>
<protein>
    <submittedName>
        <fullName evidence="1">Uncharacterized protein</fullName>
    </submittedName>
</protein>
<comment type="caution">
    <text evidence="1">The sequence shown here is derived from an EMBL/GenBank/DDBJ whole genome shotgun (WGS) entry which is preliminary data.</text>
</comment>
<name>A0AC61S2T6_9BACT</name>
<proteinExistence type="predicted"/>